<comment type="caution">
    <text evidence="1">The sequence shown here is derived from an EMBL/GenBank/DDBJ whole genome shotgun (WGS) entry which is preliminary data.</text>
</comment>
<proteinExistence type="predicted"/>
<gene>
    <name evidence="1" type="ORF">GCM10009737_24870</name>
</gene>
<name>A0ABN2PL96_9ACTN</name>
<organism evidence="1 2">
    <name type="scientific">Nocardioides lentus</name>
    <dbReference type="NCBI Taxonomy" id="338077"/>
    <lineage>
        <taxon>Bacteria</taxon>
        <taxon>Bacillati</taxon>
        <taxon>Actinomycetota</taxon>
        <taxon>Actinomycetes</taxon>
        <taxon>Propionibacteriales</taxon>
        <taxon>Nocardioidaceae</taxon>
        <taxon>Nocardioides</taxon>
    </lineage>
</organism>
<protein>
    <submittedName>
        <fullName evidence="1">Uncharacterized protein</fullName>
    </submittedName>
</protein>
<evidence type="ECO:0000313" key="1">
    <source>
        <dbReference type="EMBL" id="GAA1922397.1"/>
    </source>
</evidence>
<dbReference type="EMBL" id="BAAAMY010000005">
    <property type="protein sequence ID" value="GAA1922397.1"/>
    <property type="molecule type" value="Genomic_DNA"/>
</dbReference>
<reference evidence="1 2" key="1">
    <citation type="journal article" date="2019" name="Int. J. Syst. Evol. Microbiol.">
        <title>The Global Catalogue of Microorganisms (GCM) 10K type strain sequencing project: providing services to taxonomists for standard genome sequencing and annotation.</title>
        <authorList>
            <consortium name="The Broad Institute Genomics Platform"/>
            <consortium name="The Broad Institute Genome Sequencing Center for Infectious Disease"/>
            <person name="Wu L."/>
            <person name="Ma J."/>
        </authorList>
    </citation>
    <scope>NUCLEOTIDE SEQUENCE [LARGE SCALE GENOMIC DNA]</scope>
    <source>
        <strain evidence="1 2">JCM 14046</strain>
    </source>
</reference>
<dbReference type="RefSeq" id="WP_344007647.1">
    <property type="nucleotide sequence ID" value="NZ_BAAAMY010000005.1"/>
</dbReference>
<evidence type="ECO:0000313" key="2">
    <source>
        <dbReference type="Proteomes" id="UP001501612"/>
    </source>
</evidence>
<keyword evidence="2" id="KW-1185">Reference proteome</keyword>
<dbReference type="Proteomes" id="UP001501612">
    <property type="component" value="Unassembled WGS sequence"/>
</dbReference>
<accession>A0ABN2PL96</accession>
<sequence length="43" mass="5019">MIWVLLIVAAVVAAYVFRVQLLSKVLGQPEERVRRQLNARKRK</sequence>